<dbReference type="GO" id="GO:0008703">
    <property type="term" value="F:5-amino-6-(5-phosphoribosylamino)uracil reductase activity"/>
    <property type="evidence" value="ECO:0007669"/>
    <property type="project" value="InterPro"/>
</dbReference>
<dbReference type="EMBL" id="JXST01000005">
    <property type="protein sequence ID" value="KIU17981.1"/>
    <property type="molecule type" value="Genomic_DNA"/>
</dbReference>
<comment type="caution">
    <text evidence="2">The sequence shown here is derived from an EMBL/GenBank/DDBJ whole genome shotgun (WGS) entry which is preliminary data.</text>
</comment>
<dbReference type="GO" id="GO:0009231">
    <property type="term" value="P:riboflavin biosynthetic process"/>
    <property type="evidence" value="ECO:0007669"/>
    <property type="project" value="InterPro"/>
</dbReference>
<evidence type="ECO:0000313" key="3">
    <source>
        <dbReference type="Proteomes" id="UP000032221"/>
    </source>
</evidence>
<name>A0A0D1LPH6_9MYCO</name>
<dbReference type="RefSeq" id="WP_043984726.1">
    <property type="nucleotide sequence ID" value="NZ_BAAARC010000020.1"/>
</dbReference>
<dbReference type="SUPFAM" id="SSF53597">
    <property type="entry name" value="Dihydrofolate reductase-like"/>
    <property type="match status" value="1"/>
</dbReference>
<organism evidence="2 3">
    <name type="scientific">Mycolicibacterium llatzerense</name>
    <dbReference type="NCBI Taxonomy" id="280871"/>
    <lineage>
        <taxon>Bacteria</taxon>
        <taxon>Bacillati</taxon>
        <taxon>Actinomycetota</taxon>
        <taxon>Actinomycetes</taxon>
        <taxon>Mycobacteriales</taxon>
        <taxon>Mycobacteriaceae</taxon>
        <taxon>Mycolicibacterium</taxon>
    </lineage>
</organism>
<dbReference type="OrthoDB" id="7949219at2"/>
<reference evidence="2 3" key="1">
    <citation type="submission" date="2015-01" db="EMBL/GenBank/DDBJ databases">
        <title>Genome sequence of Mycobacterium llatzerense and Mycobacterium immunogenum recovered from brain abscess.</title>
        <authorList>
            <person name="Greninger A.L."/>
            <person name="Langelier C."/>
            <person name="Cunningham G."/>
            <person name="Chiu C.Y."/>
            <person name="Miller S."/>
        </authorList>
    </citation>
    <scope>NUCLEOTIDE SEQUENCE [LARGE SCALE GENOMIC DNA]</scope>
    <source>
        <strain evidence="2 3">CLUC14</strain>
    </source>
</reference>
<evidence type="ECO:0000259" key="1">
    <source>
        <dbReference type="Pfam" id="PF01872"/>
    </source>
</evidence>
<dbReference type="InterPro" id="IPR024072">
    <property type="entry name" value="DHFR-like_dom_sf"/>
</dbReference>
<feature type="domain" description="Bacterial bifunctional deaminase-reductase C-terminal" evidence="1">
    <location>
        <begin position="4"/>
        <end position="180"/>
    </location>
</feature>
<keyword evidence="3" id="KW-1185">Reference proteome</keyword>
<accession>A0A0D1LPH6</accession>
<proteinExistence type="predicted"/>
<dbReference type="PATRIC" id="fig|280871.6.peg.975"/>
<dbReference type="Pfam" id="PF01872">
    <property type="entry name" value="RibD_C"/>
    <property type="match status" value="1"/>
</dbReference>
<gene>
    <name evidence="2" type="ORF">TL10_04770</name>
</gene>
<dbReference type="STRING" id="280871.TL10_04770"/>
<sequence length="187" mass="20583">MGTLNFTATVSLDGYVADADGDFDWSGPGDEVFAVHLARIAGVSTEVLGRKTFALMRYWENFPADEDATPEELEFARLWRDIETIAVSSTLTREDLGTSRARLVPELTLAELRQIVDDAPGAVEIFGPTTAADAIRAGMIDDFHFFVVPKVVGAGLRALPDDVVLDLNLVEHRVFDDGVAYLHYRPR</sequence>
<evidence type="ECO:0000313" key="2">
    <source>
        <dbReference type="EMBL" id="KIU17981.1"/>
    </source>
</evidence>
<dbReference type="Proteomes" id="UP000032221">
    <property type="component" value="Unassembled WGS sequence"/>
</dbReference>
<dbReference type="Gene3D" id="3.40.430.10">
    <property type="entry name" value="Dihydrofolate Reductase, subunit A"/>
    <property type="match status" value="1"/>
</dbReference>
<dbReference type="AlphaFoldDB" id="A0A0D1LPH6"/>
<protein>
    <submittedName>
        <fullName evidence="2">Deaminase</fullName>
    </submittedName>
</protein>
<dbReference type="InterPro" id="IPR002734">
    <property type="entry name" value="RibDG_C"/>
</dbReference>